<dbReference type="RefSeq" id="XP_007771334.1">
    <property type="nucleotide sequence ID" value="XM_007773144.1"/>
</dbReference>
<keyword evidence="3" id="KW-1185">Reference proteome</keyword>
<dbReference type="KEGG" id="cput:CONPUDRAFT_83746"/>
<dbReference type="Proteomes" id="UP000053558">
    <property type="component" value="Unassembled WGS sequence"/>
</dbReference>
<dbReference type="GeneID" id="19210646"/>
<protein>
    <submittedName>
        <fullName evidence="2">Uncharacterized protein</fullName>
    </submittedName>
</protein>
<reference evidence="3" key="1">
    <citation type="journal article" date="2012" name="Science">
        <title>The Paleozoic origin of enzymatic lignin decomposition reconstructed from 31 fungal genomes.</title>
        <authorList>
            <person name="Floudas D."/>
            <person name="Binder M."/>
            <person name="Riley R."/>
            <person name="Barry K."/>
            <person name="Blanchette R.A."/>
            <person name="Henrissat B."/>
            <person name="Martinez A.T."/>
            <person name="Otillar R."/>
            <person name="Spatafora J.W."/>
            <person name="Yadav J.S."/>
            <person name="Aerts A."/>
            <person name="Benoit I."/>
            <person name="Boyd A."/>
            <person name="Carlson A."/>
            <person name="Copeland A."/>
            <person name="Coutinho P.M."/>
            <person name="de Vries R.P."/>
            <person name="Ferreira P."/>
            <person name="Findley K."/>
            <person name="Foster B."/>
            <person name="Gaskell J."/>
            <person name="Glotzer D."/>
            <person name="Gorecki P."/>
            <person name="Heitman J."/>
            <person name="Hesse C."/>
            <person name="Hori C."/>
            <person name="Igarashi K."/>
            <person name="Jurgens J.A."/>
            <person name="Kallen N."/>
            <person name="Kersten P."/>
            <person name="Kohler A."/>
            <person name="Kuees U."/>
            <person name="Kumar T.K.A."/>
            <person name="Kuo A."/>
            <person name="LaButti K."/>
            <person name="Larrondo L.F."/>
            <person name="Lindquist E."/>
            <person name="Ling A."/>
            <person name="Lombard V."/>
            <person name="Lucas S."/>
            <person name="Lundell T."/>
            <person name="Martin R."/>
            <person name="McLaughlin D.J."/>
            <person name="Morgenstern I."/>
            <person name="Morin E."/>
            <person name="Murat C."/>
            <person name="Nagy L.G."/>
            <person name="Nolan M."/>
            <person name="Ohm R.A."/>
            <person name="Patyshakuliyeva A."/>
            <person name="Rokas A."/>
            <person name="Ruiz-Duenas F.J."/>
            <person name="Sabat G."/>
            <person name="Salamov A."/>
            <person name="Samejima M."/>
            <person name="Schmutz J."/>
            <person name="Slot J.C."/>
            <person name="St John F."/>
            <person name="Stenlid J."/>
            <person name="Sun H."/>
            <person name="Sun S."/>
            <person name="Syed K."/>
            <person name="Tsang A."/>
            <person name="Wiebenga A."/>
            <person name="Young D."/>
            <person name="Pisabarro A."/>
            <person name="Eastwood D.C."/>
            <person name="Martin F."/>
            <person name="Cullen D."/>
            <person name="Grigoriev I.V."/>
            <person name="Hibbett D.S."/>
        </authorList>
    </citation>
    <scope>NUCLEOTIDE SEQUENCE [LARGE SCALE GENOMIC DNA]</scope>
    <source>
        <strain evidence="3">RWD-64-598 SS2</strain>
    </source>
</reference>
<evidence type="ECO:0000313" key="2">
    <source>
        <dbReference type="EMBL" id="EIW78267.1"/>
    </source>
</evidence>
<comment type="caution">
    <text evidence="2">The sequence shown here is derived from an EMBL/GenBank/DDBJ whole genome shotgun (WGS) entry which is preliminary data.</text>
</comment>
<organism evidence="2 3">
    <name type="scientific">Coniophora puteana (strain RWD-64-598)</name>
    <name type="common">Brown rot fungus</name>
    <dbReference type="NCBI Taxonomy" id="741705"/>
    <lineage>
        <taxon>Eukaryota</taxon>
        <taxon>Fungi</taxon>
        <taxon>Dikarya</taxon>
        <taxon>Basidiomycota</taxon>
        <taxon>Agaricomycotina</taxon>
        <taxon>Agaricomycetes</taxon>
        <taxon>Agaricomycetidae</taxon>
        <taxon>Boletales</taxon>
        <taxon>Coniophorineae</taxon>
        <taxon>Coniophoraceae</taxon>
        <taxon>Coniophora</taxon>
    </lineage>
</organism>
<accession>A0A5M3MGT1</accession>
<dbReference type="AlphaFoldDB" id="A0A5M3MGT1"/>
<feature type="coiled-coil region" evidence="1">
    <location>
        <begin position="42"/>
        <end position="69"/>
    </location>
</feature>
<gene>
    <name evidence="2" type="ORF">CONPUDRAFT_83746</name>
</gene>
<evidence type="ECO:0000313" key="3">
    <source>
        <dbReference type="Proteomes" id="UP000053558"/>
    </source>
</evidence>
<keyword evidence="1" id="KW-0175">Coiled coil</keyword>
<proteinExistence type="predicted"/>
<name>A0A5M3MGT1_CONPW</name>
<evidence type="ECO:0000256" key="1">
    <source>
        <dbReference type="SAM" id="Coils"/>
    </source>
</evidence>
<sequence>MSSRAPAVPQFDDESQIIARLQSLTGNRGDTTQVLQKSVDMLQTLGQQLDALIEDNRRMMQEQAKLQEQHYKLAAQMQTAQGTRSGHRR</sequence>
<dbReference type="EMBL" id="JH711582">
    <property type="protein sequence ID" value="EIW78267.1"/>
    <property type="molecule type" value="Genomic_DNA"/>
</dbReference>